<keyword evidence="5" id="KW-1185">Reference proteome</keyword>
<comment type="caution">
    <text evidence="4">The sequence shown here is derived from an EMBL/GenBank/DDBJ whole genome shotgun (WGS) entry which is preliminary data.</text>
</comment>
<feature type="transmembrane region" description="Helical" evidence="2">
    <location>
        <begin position="313"/>
        <end position="330"/>
    </location>
</feature>
<dbReference type="InterPro" id="IPR036938">
    <property type="entry name" value="PAP2/HPO_sf"/>
</dbReference>
<dbReference type="PANTHER" id="PTHR14969:SF14">
    <property type="entry name" value="SPHINGOSINE-1-PHOSPHATE PHOSPHATASE 2"/>
    <property type="match status" value="1"/>
</dbReference>
<keyword evidence="2" id="KW-0472">Membrane</keyword>
<keyword evidence="2" id="KW-0812">Transmembrane</keyword>
<protein>
    <submittedName>
        <fullName evidence="4">Sphingosine-1-phosphate phosphatase 2</fullName>
    </submittedName>
</protein>
<dbReference type="CDD" id="cd03388">
    <property type="entry name" value="PAP2_SPPase1"/>
    <property type="match status" value="1"/>
</dbReference>
<dbReference type="Proteomes" id="UP000830375">
    <property type="component" value="Unassembled WGS sequence"/>
</dbReference>
<feature type="transmembrane region" description="Helical" evidence="2">
    <location>
        <begin position="281"/>
        <end position="301"/>
    </location>
</feature>
<reference evidence="4 5" key="1">
    <citation type="submission" date="2022-01" db="EMBL/GenBank/DDBJ databases">
        <title>A high-quality chromosome-level genome assembly of rohu carp, Labeo rohita.</title>
        <authorList>
            <person name="Arick M.A. II"/>
            <person name="Hsu C.-Y."/>
            <person name="Magbanua Z."/>
            <person name="Pechanova O."/>
            <person name="Grover C."/>
            <person name="Miller E."/>
            <person name="Thrash A."/>
            <person name="Ezzel L."/>
            <person name="Alam S."/>
            <person name="Benzie J."/>
            <person name="Hamilton M."/>
            <person name="Karsi A."/>
            <person name="Lawrence M.L."/>
            <person name="Peterson D.G."/>
        </authorList>
    </citation>
    <scope>NUCLEOTIDE SEQUENCE [LARGE SCALE GENOMIC DNA]</scope>
    <source>
        <strain evidence="5">BAU-BD-2019</strain>
        <tissue evidence="4">Blood</tissue>
    </source>
</reference>
<accession>A0ABQ8M0L1</accession>
<dbReference type="EMBL" id="JACTAM010000015">
    <property type="protein sequence ID" value="KAI2656454.1"/>
    <property type="molecule type" value="Genomic_DNA"/>
</dbReference>
<evidence type="ECO:0000313" key="5">
    <source>
        <dbReference type="Proteomes" id="UP000830375"/>
    </source>
</evidence>
<dbReference type="InterPro" id="IPR000326">
    <property type="entry name" value="PAP2/HPO"/>
</dbReference>
<proteinExistence type="predicted"/>
<sequence length="468" mass="51655">MSANQNSLSVYVSRLSCSITCSCKTHLWTRVGWAGCGSARVCVHPELKLCAAMWGFISYLNSPELVASFQRCCGLVPRETCSYVSQNGVVQLNGSVKDSPVTIHQRKAEQVANGTSRAHDSNSNYKSASSQCETKGDEHPRPHYEVKNWLFYLLFVTSATLGHEVFYITFLPSIHWNLDPFLCRRLVNVWAVVMYIGQVMKDILKLPRPSSPPVVKLETRVDAEYGMPSTHAMAATAISFTLLLSAQERVKFPFELGLIVAVVLSTLVCLSRLYTGMHSALDVICGVVISAVIMAVSYPYWGTIDYLQLHNPLAPVVGVVLPLFLCYKYPKLDHYSTTRGDTTIILACCSGCAVGYWVNERLGLTFDLAGPFPATLPPLTLAALGLGMARFVVGLGMLVLTRQTVRWVSLRVLCRIYGASVSDIDARRRKEIEVPYKFSTYVAIGLVNSILVNRVFVMMGIWGLGNSV</sequence>
<organism evidence="4 5">
    <name type="scientific">Labeo rohita</name>
    <name type="common">Indian major carp</name>
    <name type="synonym">Cyprinus rohita</name>
    <dbReference type="NCBI Taxonomy" id="84645"/>
    <lineage>
        <taxon>Eukaryota</taxon>
        <taxon>Metazoa</taxon>
        <taxon>Chordata</taxon>
        <taxon>Craniata</taxon>
        <taxon>Vertebrata</taxon>
        <taxon>Euteleostomi</taxon>
        <taxon>Actinopterygii</taxon>
        <taxon>Neopterygii</taxon>
        <taxon>Teleostei</taxon>
        <taxon>Ostariophysi</taxon>
        <taxon>Cypriniformes</taxon>
        <taxon>Cyprinidae</taxon>
        <taxon>Labeoninae</taxon>
        <taxon>Labeonini</taxon>
        <taxon>Labeo</taxon>
    </lineage>
</organism>
<dbReference type="SMART" id="SM00014">
    <property type="entry name" value="acidPPc"/>
    <property type="match status" value="1"/>
</dbReference>
<feature type="region of interest" description="Disordered" evidence="1">
    <location>
        <begin position="110"/>
        <end position="139"/>
    </location>
</feature>
<dbReference type="Pfam" id="PF01569">
    <property type="entry name" value="PAP2"/>
    <property type="match status" value="1"/>
</dbReference>
<dbReference type="PANTHER" id="PTHR14969">
    <property type="entry name" value="SPHINGOSINE-1-PHOSPHATE PHOSPHOHYDROLASE"/>
    <property type="match status" value="1"/>
</dbReference>
<dbReference type="Gene3D" id="1.20.144.10">
    <property type="entry name" value="Phosphatidic acid phosphatase type 2/haloperoxidase"/>
    <property type="match status" value="1"/>
</dbReference>
<name>A0ABQ8M0L1_LABRO</name>
<evidence type="ECO:0000256" key="2">
    <source>
        <dbReference type="SAM" id="Phobius"/>
    </source>
</evidence>
<evidence type="ECO:0000259" key="3">
    <source>
        <dbReference type="SMART" id="SM00014"/>
    </source>
</evidence>
<evidence type="ECO:0000256" key="1">
    <source>
        <dbReference type="SAM" id="MobiDB-lite"/>
    </source>
</evidence>
<feature type="domain" description="Phosphatidic acid phosphatase type 2/haloperoxidase" evidence="3">
    <location>
        <begin position="184"/>
        <end position="298"/>
    </location>
</feature>
<feature type="transmembrane region" description="Helical" evidence="2">
    <location>
        <begin position="342"/>
        <end position="359"/>
    </location>
</feature>
<evidence type="ECO:0000313" key="4">
    <source>
        <dbReference type="EMBL" id="KAI2656454.1"/>
    </source>
</evidence>
<feature type="compositionally biased region" description="Polar residues" evidence="1">
    <location>
        <begin position="112"/>
        <end position="133"/>
    </location>
</feature>
<feature type="transmembrane region" description="Helical" evidence="2">
    <location>
        <begin position="438"/>
        <end position="462"/>
    </location>
</feature>
<dbReference type="SUPFAM" id="SSF48317">
    <property type="entry name" value="Acid phosphatase/Vanadium-dependent haloperoxidase"/>
    <property type="match status" value="1"/>
</dbReference>
<feature type="transmembrane region" description="Helical" evidence="2">
    <location>
        <begin position="149"/>
        <end position="174"/>
    </location>
</feature>
<keyword evidence="2" id="KW-1133">Transmembrane helix</keyword>
<gene>
    <name evidence="4" type="ORF">H4Q32_013394</name>
</gene>
<feature type="transmembrane region" description="Helical" evidence="2">
    <location>
        <begin position="379"/>
        <end position="401"/>
    </location>
</feature>
<feature type="transmembrane region" description="Helical" evidence="2">
    <location>
        <begin position="256"/>
        <end position="274"/>
    </location>
</feature>